<evidence type="ECO:0000313" key="3">
    <source>
        <dbReference type="Proteomes" id="UP001164929"/>
    </source>
</evidence>
<dbReference type="AlphaFoldDB" id="A0AAD6PN87"/>
<protein>
    <submittedName>
        <fullName evidence="2">Uncharacterized protein</fullName>
    </submittedName>
</protein>
<evidence type="ECO:0000313" key="2">
    <source>
        <dbReference type="EMBL" id="KAJ6951490.1"/>
    </source>
</evidence>
<gene>
    <name evidence="2" type="ORF">NC653_040811</name>
</gene>
<feature type="chain" id="PRO_5042287351" evidence="1">
    <location>
        <begin position="22"/>
        <end position="40"/>
    </location>
</feature>
<accession>A0AAD6PN87</accession>
<comment type="caution">
    <text evidence="2">The sequence shown here is derived from an EMBL/GenBank/DDBJ whole genome shotgun (WGS) entry which is preliminary data.</text>
</comment>
<keyword evidence="3" id="KW-1185">Reference proteome</keyword>
<sequence length="40" mass="4523">MMVNALLQLLKLSFRLLHFQASFFQSFNNGVGPHVNSDSN</sequence>
<reference evidence="2" key="1">
    <citation type="journal article" date="2023" name="Mol. Ecol. Resour.">
        <title>Chromosome-level genome assembly of a triploid poplar Populus alba 'Berolinensis'.</title>
        <authorList>
            <person name="Chen S."/>
            <person name="Yu Y."/>
            <person name="Wang X."/>
            <person name="Wang S."/>
            <person name="Zhang T."/>
            <person name="Zhou Y."/>
            <person name="He R."/>
            <person name="Meng N."/>
            <person name="Wang Y."/>
            <person name="Liu W."/>
            <person name="Liu Z."/>
            <person name="Liu J."/>
            <person name="Guo Q."/>
            <person name="Huang H."/>
            <person name="Sederoff R.R."/>
            <person name="Wang G."/>
            <person name="Qu G."/>
            <person name="Chen S."/>
        </authorList>
    </citation>
    <scope>NUCLEOTIDE SEQUENCE</scope>
    <source>
        <strain evidence="2">SC-2020</strain>
    </source>
</reference>
<proteinExistence type="predicted"/>
<name>A0AAD6PN87_9ROSI</name>
<dbReference type="Proteomes" id="UP001164929">
    <property type="component" value="Chromosome 19"/>
</dbReference>
<evidence type="ECO:0000256" key="1">
    <source>
        <dbReference type="SAM" id="SignalP"/>
    </source>
</evidence>
<dbReference type="EMBL" id="JAQIZT010000019">
    <property type="protein sequence ID" value="KAJ6951490.1"/>
    <property type="molecule type" value="Genomic_DNA"/>
</dbReference>
<organism evidence="2 3">
    <name type="scientific">Populus alba x Populus x berolinensis</name>
    <dbReference type="NCBI Taxonomy" id="444605"/>
    <lineage>
        <taxon>Eukaryota</taxon>
        <taxon>Viridiplantae</taxon>
        <taxon>Streptophyta</taxon>
        <taxon>Embryophyta</taxon>
        <taxon>Tracheophyta</taxon>
        <taxon>Spermatophyta</taxon>
        <taxon>Magnoliopsida</taxon>
        <taxon>eudicotyledons</taxon>
        <taxon>Gunneridae</taxon>
        <taxon>Pentapetalae</taxon>
        <taxon>rosids</taxon>
        <taxon>fabids</taxon>
        <taxon>Malpighiales</taxon>
        <taxon>Salicaceae</taxon>
        <taxon>Saliceae</taxon>
        <taxon>Populus</taxon>
    </lineage>
</organism>
<keyword evidence="1" id="KW-0732">Signal</keyword>
<feature type="signal peptide" evidence="1">
    <location>
        <begin position="1"/>
        <end position="21"/>
    </location>
</feature>